<proteinExistence type="inferred from homology"/>
<evidence type="ECO:0000259" key="7">
    <source>
        <dbReference type="Pfam" id="PF10484"/>
    </source>
</evidence>
<name>A0A6P3Y0F2_DINQU</name>
<accession>A0A6P3Y0F2</accession>
<dbReference type="InterPro" id="IPR059242">
    <property type="entry name" value="mS23_dom"/>
</dbReference>
<dbReference type="InterPro" id="IPR023611">
    <property type="entry name" value="mS23_dom_met"/>
</dbReference>
<dbReference type="CTD" id="51649"/>
<protein>
    <recommendedName>
        <fullName evidence="6">Small ribosomal subunit protein mS23</fullName>
    </recommendedName>
</protein>
<evidence type="ECO:0000256" key="3">
    <source>
        <dbReference type="ARBA" id="ARBA00022980"/>
    </source>
</evidence>
<keyword evidence="3 9" id="KW-0689">Ribosomal protein</keyword>
<reference evidence="9" key="1">
    <citation type="submission" date="2025-08" db="UniProtKB">
        <authorList>
            <consortium name="RefSeq"/>
        </authorList>
    </citation>
    <scope>IDENTIFICATION</scope>
</reference>
<dbReference type="KEGG" id="dqu:106749095"/>
<dbReference type="InterPro" id="IPR019520">
    <property type="entry name" value="Ribosomal_mS23_met"/>
</dbReference>
<keyword evidence="5" id="KW-0687">Ribonucleoprotein</keyword>
<dbReference type="GO" id="GO:0005840">
    <property type="term" value="C:ribosome"/>
    <property type="evidence" value="ECO:0007669"/>
    <property type="project" value="UniProtKB-KW"/>
</dbReference>
<sequence length="143" mass="16514">MAQSRLEKIGTVYSRVSSLLRGGAMKSEDAPLWLAVYEAFPPKYEPRFDRQLPSKPITPIFYKEDLVRARFHKDQGFIPATNLGRENIKTASQNFLSMYKMIQKEEGLSMDAAYERAMHQYKAEVEARIEFSKTRNESSNNRA</sequence>
<dbReference type="GO" id="GO:0003735">
    <property type="term" value="F:structural constituent of ribosome"/>
    <property type="evidence" value="ECO:0007669"/>
    <property type="project" value="InterPro"/>
</dbReference>
<evidence type="ECO:0000256" key="1">
    <source>
        <dbReference type="ARBA" id="ARBA00004173"/>
    </source>
</evidence>
<dbReference type="RefSeq" id="XP_014483693.1">
    <property type="nucleotide sequence ID" value="XM_014628207.1"/>
</dbReference>
<dbReference type="GeneID" id="106749095"/>
<evidence type="ECO:0000313" key="8">
    <source>
        <dbReference type="Proteomes" id="UP000515204"/>
    </source>
</evidence>
<dbReference type="GO" id="GO:0005739">
    <property type="term" value="C:mitochondrion"/>
    <property type="evidence" value="ECO:0007669"/>
    <property type="project" value="InterPro"/>
</dbReference>
<dbReference type="Pfam" id="PF10484">
    <property type="entry name" value="MRP-S23"/>
    <property type="match status" value="1"/>
</dbReference>
<dbReference type="OrthoDB" id="10012356at2759"/>
<evidence type="ECO:0000256" key="5">
    <source>
        <dbReference type="ARBA" id="ARBA00023274"/>
    </source>
</evidence>
<feature type="domain" description="Small ribosomal subunit protein mS23 conserved" evidence="7">
    <location>
        <begin position="2"/>
        <end position="124"/>
    </location>
</feature>
<evidence type="ECO:0000256" key="4">
    <source>
        <dbReference type="ARBA" id="ARBA00023128"/>
    </source>
</evidence>
<evidence type="ECO:0000256" key="6">
    <source>
        <dbReference type="ARBA" id="ARBA00035137"/>
    </source>
</evidence>
<dbReference type="GO" id="GO:0006412">
    <property type="term" value="P:translation"/>
    <property type="evidence" value="ECO:0007669"/>
    <property type="project" value="InterPro"/>
</dbReference>
<gene>
    <name evidence="9" type="primary">LOC106749095</name>
</gene>
<dbReference type="PANTHER" id="PTHR15925:SF2">
    <property type="entry name" value="SMALL RIBOSOMAL SUBUNIT PROTEIN MS23"/>
    <property type="match status" value="1"/>
</dbReference>
<evidence type="ECO:0000256" key="2">
    <source>
        <dbReference type="ARBA" id="ARBA00009864"/>
    </source>
</evidence>
<dbReference type="PANTHER" id="PTHR15925">
    <property type="entry name" value="MITOCHONDRIAL RIBOSOMAL PROTEIN S23"/>
    <property type="match status" value="1"/>
</dbReference>
<dbReference type="CDD" id="cd23701">
    <property type="entry name" value="At1g26750"/>
    <property type="match status" value="1"/>
</dbReference>
<comment type="similarity">
    <text evidence="2">Belongs to the mitochondrion-specific ribosomal protein mS23 family.</text>
</comment>
<keyword evidence="4" id="KW-0496">Mitochondrion</keyword>
<dbReference type="AlphaFoldDB" id="A0A6P3Y0F2"/>
<evidence type="ECO:0000313" key="9">
    <source>
        <dbReference type="RefSeq" id="XP_014483693.1"/>
    </source>
</evidence>
<organism evidence="8 9">
    <name type="scientific">Dinoponera quadriceps</name>
    <name type="common">South American ant</name>
    <dbReference type="NCBI Taxonomy" id="609295"/>
    <lineage>
        <taxon>Eukaryota</taxon>
        <taxon>Metazoa</taxon>
        <taxon>Ecdysozoa</taxon>
        <taxon>Arthropoda</taxon>
        <taxon>Hexapoda</taxon>
        <taxon>Insecta</taxon>
        <taxon>Pterygota</taxon>
        <taxon>Neoptera</taxon>
        <taxon>Endopterygota</taxon>
        <taxon>Hymenoptera</taxon>
        <taxon>Apocrita</taxon>
        <taxon>Aculeata</taxon>
        <taxon>Formicoidea</taxon>
        <taxon>Formicidae</taxon>
        <taxon>Ponerinae</taxon>
        <taxon>Ponerini</taxon>
        <taxon>Dinoponera</taxon>
    </lineage>
</organism>
<dbReference type="Proteomes" id="UP000515204">
    <property type="component" value="Unplaced"/>
</dbReference>
<keyword evidence="8" id="KW-1185">Reference proteome</keyword>
<comment type="subcellular location">
    <subcellularLocation>
        <location evidence="1">Mitochondrion</location>
    </subcellularLocation>
</comment>